<keyword evidence="6" id="KW-0456">Lyase</keyword>
<dbReference type="PANTHER" id="PTHR10314">
    <property type="entry name" value="CYSTATHIONINE BETA-SYNTHASE"/>
    <property type="match status" value="1"/>
</dbReference>
<comment type="cofactor">
    <cofactor evidence="1">
        <name>pyridoxal 5'-phosphate</name>
        <dbReference type="ChEBI" id="CHEBI:597326"/>
    </cofactor>
</comment>
<evidence type="ECO:0000256" key="5">
    <source>
        <dbReference type="ARBA" id="ARBA00022898"/>
    </source>
</evidence>
<name>A0A7I9WE01_9MYCO</name>
<evidence type="ECO:0000256" key="3">
    <source>
        <dbReference type="ARBA" id="ARBA00012085"/>
    </source>
</evidence>
<dbReference type="FunFam" id="3.40.50.1100:FF:000015">
    <property type="entry name" value="Cysteine synthase B"/>
    <property type="match status" value="1"/>
</dbReference>
<keyword evidence="10" id="KW-1185">Reference proteome</keyword>
<comment type="caution">
    <text evidence="9">The sequence shown here is derived from an EMBL/GenBank/DDBJ whole genome shotgun (WGS) entry which is preliminary data.</text>
</comment>
<comment type="function">
    <text evidence="7">A cysteine desulfhydrase that generates hydrogen sulfide, H(2)S. The H(2)S produced by this enzyme stimulates respiration in M.tuberculosis, mediated primarily via cytochrome bd with a lesser contribution from cytochrome bc1/aa3. H(2)S modulates the balance between respiration and glycolysis, and also contributes to redox homeostasis. Probably eliminates toxic levels of Cys (which can induce oxidative stress).</text>
</comment>
<dbReference type="InterPro" id="IPR050214">
    <property type="entry name" value="Cys_Synth/Cystath_Beta-Synth"/>
</dbReference>
<comment type="subcellular location">
    <subcellularLocation>
        <location evidence="2">Cytoplasm</location>
    </subcellularLocation>
</comment>
<dbReference type="SUPFAM" id="SSF53686">
    <property type="entry name" value="Tryptophan synthase beta subunit-like PLP-dependent enzymes"/>
    <property type="match status" value="1"/>
</dbReference>
<dbReference type="InterPro" id="IPR036052">
    <property type="entry name" value="TrpB-like_PALP_sf"/>
</dbReference>
<dbReference type="Gene3D" id="3.40.50.1100">
    <property type="match status" value="2"/>
</dbReference>
<evidence type="ECO:0000256" key="7">
    <source>
        <dbReference type="ARBA" id="ARBA00055251"/>
    </source>
</evidence>
<dbReference type="Proteomes" id="UP000465241">
    <property type="component" value="Unassembled WGS sequence"/>
</dbReference>
<dbReference type="SUPFAM" id="SSF56300">
    <property type="entry name" value="Metallo-dependent phosphatases"/>
    <property type="match status" value="1"/>
</dbReference>
<dbReference type="Pfam" id="PF00291">
    <property type="entry name" value="PALP"/>
    <property type="match status" value="1"/>
</dbReference>
<organism evidence="9 10">
    <name type="scientific">Mycolicibacterium murale</name>
    <dbReference type="NCBI Taxonomy" id="182220"/>
    <lineage>
        <taxon>Bacteria</taxon>
        <taxon>Bacillati</taxon>
        <taxon>Actinomycetota</taxon>
        <taxon>Actinomycetes</taxon>
        <taxon>Mycobacteriales</taxon>
        <taxon>Mycobacteriaceae</taxon>
        <taxon>Mycolicibacterium</taxon>
    </lineage>
</organism>
<evidence type="ECO:0000256" key="6">
    <source>
        <dbReference type="ARBA" id="ARBA00023239"/>
    </source>
</evidence>
<keyword evidence="4" id="KW-0963">Cytoplasm</keyword>
<dbReference type="EC" id="4.4.1.1" evidence="3"/>
<dbReference type="GO" id="GO:0005737">
    <property type="term" value="C:cytoplasm"/>
    <property type="evidence" value="ECO:0007669"/>
    <property type="project" value="UniProtKB-SubCell"/>
</dbReference>
<evidence type="ECO:0000256" key="4">
    <source>
        <dbReference type="ARBA" id="ARBA00022490"/>
    </source>
</evidence>
<feature type="domain" description="Tryptophan synthase beta chain-like PALP" evidence="8">
    <location>
        <begin position="269"/>
        <end position="459"/>
    </location>
</feature>
<dbReference type="GO" id="GO:1901605">
    <property type="term" value="P:alpha-amino acid metabolic process"/>
    <property type="evidence" value="ECO:0007669"/>
    <property type="project" value="UniProtKB-ARBA"/>
</dbReference>
<evidence type="ECO:0000313" key="10">
    <source>
        <dbReference type="Proteomes" id="UP000465241"/>
    </source>
</evidence>
<dbReference type="InterPro" id="IPR001926">
    <property type="entry name" value="TrpB-like_PALP"/>
</dbReference>
<keyword evidence="5" id="KW-0663">Pyridoxal phosphate</keyword>
<reference evidence="9 10" key="1">
    <citation type="journal article" date="2019" name="Emerg. Microbes Infect.">
        <title>Comprehensive subspecies identification of 175 nontuberculous mycobacteria species based on 7547 genomic profiles.</title>
        <authorList>
            <person name="Matsumoto Y."/>
            <person name="Kinjo T."/>
            <person name="Motooka D."/>
            <person name="Nabeya D."/>
            <person name="Jung N."/>
            <person name="Uechi K."/>
            <person name="Horii T."/>
            <person name="Iida T."/>
            <person name="Fujita J."/>
            <person name="Nakamura S."/>
        </authorList>
    </citation>
    <scope>NUCLEOTIDE SEQUENCE [LARGE SCALE GENOMIC DNA]</scope>
    <source>
        <strain evidence="9 10">JCM 13392</strain>
    </source>
</reference>
<gene>
    <name evidence="9" type="ORF">MMUR_00980</name>
</gene>
<evidence type="ECO:0000313" key="9">
    <source>
        <dbReference type="EMBL" id="GFG55962.1"/>
    </source>
</evidence>
<dbReference type="InterPro" id="IPR029052">
    <property type="entry name" value="Metallo-depent_PP-like"/>
</dbReference>
<accession>A0A7I9WE01</accession>
<proteinExistence type="predicted"/>
<evidence type="ECO:0000256" key="2">
    <source>
        <dbReference type="ARBA" id="ARBA00004496"/>
    </source>
</evidence>
<evidence type="ECO:0000259" key="8">
    <source>
        <dbReference type="Pfam" id="PF00291"/>
    </source>
</evidence>
<dbReference type="AlphaFoldDB" id="A0A7I9WE01"/>
<evidence type="ECO:0000256" key="1">
    <source>
        <dbReference type="ARBA" id="ARBA00001933"/>
    </source>
</evidence>
<dbReference type="GO" id="GO:0016829">
    <property type="term" value="F:lyase activity"/>
    <property type="evidence" value="ECO:0007669"/>
    <property type="project" value="UniProtKB-KW"/>
</dbReference>
<sequence>MPAVVQALGDLLSVPGLFVFGSNDYFAPTPKNPAKYLYDKGFRTHGTPLPWQDLRAAFTERGWLDMTHTRRELEVGGVTIAVAGVDDPHIDRDRYDTVAGPASAAANLRLGLTHSPYTRVLDRFAADGYQLIMAGHTHGGQLCLPFYGALVTNCDLDRSRVKGASRWGADTALHVSAGIGTSPYAPVRFCCRPEATLLTLIAAPTGGRNPGRTVGQSHHRVVGALSRVVDRGSPRHWLDNAIRLIEADARRSADTHLLRYPLPASWCDGVDVALYLKDETTHITGSLKHRLARSLFLYALCNGWVHEGTTIVEASSGSTAVSEAYFAAMLGLPFVAVMPASTSSSKVALIEAQGGRCHFVQRSSEVYAEAQRVAQETGGHYLDQFTNAERATDWRGNNNIAESIFSQMQQEQHPVPEWIVVGAGTGGTSATLGRYIRYRRHSTKLCVVDPENSAFFESYERARTS</sequence>
<dbReference type="EMBL" id="BLKT01000003">
    <property type="protein sequence ID" value="GFG55962.1"/>
    <property type="molecule type" value="Genomic_DNA"/>
</dbReference>
<protein>
    <recommendedName>
        <fullName evidence="3">cystathionine gamma-lyase</fullName>
        <ecNumber evidence="3">4.4.1.1</ecNumber>
    </recommendedName>
</protein>